<gene>
    <name evidence="2" type="ORF">DI533_08630</name>
</gene>
<evidence type="ECO:0000259" key="1">
    <source>
        <dbReference type="Pfam" id="PF06983"/>
    </source>
</evidence>
<dbReference type="AlphaFoldDB" id="A0A2W5TWT7"/>
<name>A0A2W5TWT7_CERSP</name>
<evidence type="ECO:0000313" key="2">
    <source>
        <dbReference type="EMBL" id="PZR00598.1"/>
    </source>
</evidence>
<evidence type="ECO:0000313" key="3">
    <source>
        <dbReference type="Proteomes" id="UP000248975"/>
    </source>
</evidence>
<dbReference type="PANTHER" id="PTHR33990:SF1">
    <property type="entry name" value="PROTEIN YJDN"/>
    <property type="match status" value="1"/>
</dbReference>
<dbReference type="Pfam" id="PF06983">
    <property type="entry name" value="3-dmu-9_3-mt"/>
    <property type="match status" value="1"/>
</dbReference>
<dbReference type="SUPFAM" id="SSF54593">
    <property type="entry name" value="Glyoxalase/Bleomycin resistance protein/Dihydroxybiphenyl dioxygenase"/>
    <property type="match status" value="1"/>
</dbReference>
<accession>A0A2W5TWT7</accession>
<dbReference type="Proteomes" id="UP000248975">
    <property type="component" value="Unassembled WGS sequence"/>
</dbReference>
<protein>
    <submittedName>
        <fullName evidence="2">VOC family protein</fullName>
    </submittedName>
</protein>
<dbReference type="InterPro" id="IPR029068">
    <property type="entry name" value="Glyas_Bleomycin-R_OHBP_Dase"/>
</dbReference>
<feature type="domain" description="PhnB-like" evidence="1">
    <location>
        <begin position="14"/>
        <end position="141"/>
    </location>
</feature>
<dbReference type="EMBL" id="QFQS01000001">
    <property type="protein sequence ID" value="PZR00598.1"/>
    <property type="molecule type" value="Genomic_DNA"/>
</dbReference>
<organism evidence="2 3">
    <name type="scientific">Cereibacter sphaeroides</name>
    <name type="common">Rhodobacter sphaeroides</name>
    <dbReference type="NCBI Taxonomy" id="1063"/>
    <lineage>
        <taxon>Bacteria</taxon>
        <taxon>Pseudomonadati</taxon>
        <taxon>Pseudomonadota</taxon>
        <taxon>Alphaproteobacteria</taxon>
        <taxon>Rhodobacterales</taxon>
        <taxon>Paracoccaceae</taxon>
        <taxon>Cereibacter</taxon>
    </lineage>
</organism>
<comment type="caution">
    <text evidence="2">The sequence shown here is derived from an EMBL/GenBank/DDBJ whole genome shotgun (WGS) entry which is preliminary data.</text>
</comment>
<sequence>MCRHGSTGRKPMSFAPYIHFQGNCAEALKFYAEVFGASEHFAMTYAEAPDAPPEIKGSKAVMHGSITVDGSVLMASDFPPGMKGEPQQAVSVSWGTEDVARARSIYDRLVQGGEPVMPFAATFWSEGFGMLKDRFGTHWMISGPQKPMN</sequence>
<reference evidence="2 3" key="1">
    <citation type="submission" date="2017-08" db="EMBL/GenBank/DDBJ databases">
        <title>Infants hospitalized years apart are colonized by the same room-sourced microbial strains.</title>
        <authorList>
            <person name="Brooks B."/>
            <person name="Olm M.R."/>
            <person name="Firek B.A."/>
            <person name="Baker R."/>
            <person name="Thomas B.C."/>
            <person name="Morowitz M.J."/>
            <person name="Banfield J.F."/>
        </authorList>
    </citation>
    <scope>NUCLEOTIDE SEQUENCE [LARGE SCALE GENOMIC DNA]</scope>
    <source>
        <strain evidence="2">S2_003_000_R2_11</strain>
    </source>
</reference>
<proteinExistence type="predicted"/>
<dbReference type="InterPro" id="IPR028973">
    <property type="entry name" value="PhnB-like"/>
</dbReference>
<dbReference type="PANTHER" id="PTHR33990">
    <property type="entry name" value="PROTEIN YJDN-RELATED"/>
    <property type="match status" value="1"/>
</dbReference>
<dbReference type="CDD" id="cd06588">
    <property type="entry name" value="PhnB_like"/>
    <property type="match status" value="1"/>
</dbReference>
<dbReference type="Gene3D" id="3.10.180.10">
    <property type="entry name" value="2,3-Dihydroxybiphenyl 1,2-Dioxygenase, domain 1"/>
    <property type="match status" value="1"/>
</dbReference>